<dbReference type="AlphaFoldDB" id="A0A4Y4DAJ7"/>
<organism evidence="1 2">
    <name type="scientific">Kocuria varians</name>
    <name type="common">Micrococcus varians</name>
    <dbReference type="NCBI Taxonomy" id="1272"/>
    <lineage>
        <taxon>Bacteria</taxon>
        <taxon>Bacillati</taxon>
        <taxon>Actinomycetota</taxon>
        <taxon>Actinomycetes</taxon>
        <taxon>Micrococcales</taxon>
        <taxon>Micrococcaceae</taxon>
        <taxon>Kocuria</taxon>
    </lineage>
</organism>
<name>A0A4Y4DAJ7_KOCVA</name>
<gene>
    <name evidence="1" type="ORF">KVA01_24620</name>
</gene>
<dbReference type="EMBL" id="BJNW01000030">
    <property type="protein sequence ID" value="GED00308.1"/>
    <property type="molecule type" value="Genomic_DNA"/>
</dbReference>
<protein>
    <submittedName>
        <fullName evidence="1">Uncharacterized protein</fullName>
    </submittedName>
</protein>
<sequence length="285" mass="32192">MNASKGPEHGRPLFHGGVPGLQVGDKIISAKSQGLQDSYQYAPGSIYGSNYVYVTTDVNSARRYATNYLHPNGSRPPGDVYEVTSRGGLLLDHDYPQIGRTRGVFLRTTSPVEVTRVVERGVTLTEEEKWRFDARHAHWALDDGPVYDDDGHLQMSKNMAKRGVPPEWLAIIRPWYDGRKLRQDGWFVADTPEQLEAAFFDALPQLDRAHPVEQRRLFYFFPSKLVCAECGEVFGSDQVSAAIHQLGEREVGAMSALMGKGRLYPTFVVDAARRRHPERWTWFTP</sequence>
<dbReference type="RefSeq" id="WP_141270515.1">
    <property type="nucleotide sequence ID" value="NZ_BJNW01000030.1"/>
</dbReference>
<dbReference type="Proteomes" id="UP000315730">
    <property type="component" value="Unassembled WGS sequence"/>
</dbReference>
<proteinExistence type="predicted"/>
<evidence type="ECO:0000313" key="2">
    <source>
        <dbReference type="Proteomes" id="UP000315730"/>
    </source>
</evidence>
<dbReference type="OrthoDB" id="4613069at2"/>
<accession>A0A4Y4DAJ7</accession>
<reference evidence="1 2" key="1">
    <citation type="submission" date="2019-06" db="EMBL/GenBank/DDBJ databases">
        <title>Whole genome shotgun sequence of Kocuria varians NBRC 15358.</title>
        <authorList>
            <person name="Hosoyama A."/>
            <person name="Uohara A."/>
            <person name="Ohji S."/>
            <person name="Ichikawa N."/>
        </authorList>
    </citation>
    <scope>NUCLEOTIDE SEQUENCE [LARGE SCALE GENOMIC DNA]</scope>
    <source>
        <strain evidence="1 2">NBRC 15358</strain>
    </source>
</reference>
<comment type="caution">
    <text evidence="1">The sequence shown here is derived from an EMBL/GenBank/DDBJ whole genome shotgun (WGS) entry which is preliminary data.</text>
</comment>
<evidence type="ECO:0000313" key="1">
    <source>
        <dbReference type="EMBL" id="GED00308.1"/>
    </source>
</evidence>
<keyword evidence="2" id="KW-1185">Reference proteome</keyword>